<dbReference type="EMBL" id="JACEEZ010001337">
    <property type="protein sequence ID" value="KAG0729323.1"/>
    <property type="molecule type" value="Genomic_DNA"/>
</dbReference>
<name>A0A8J4YJK3_CHIOP</name>
<dbReference type="OrthoDB" id="5949854at2759"/>
<evidence type="ECO:0000313" key="1">
    <source>
        <dbReference type="EMBL" id="KAG0729323.1"/>
    </source>
</evidence>
<evidence type="ECO:0000313" key="2">
    <source>
        <dbReference type="Proteomes" id="UP000770661"/>
    </source>
</evidence>
<reference evidence="1" key="1">
    <citation type="submission" date="2020-07" db="EMBL/GenBank/DDBJ databases">
        <title>The High-quality genome of the commercially important snow crab, Chionoecetes opilio.</title>
        <authorList>
            <person name="Jeong J.-H."/>
            <person name="Ryu S."/>
        </authorList>
    </citation>
    <scope>NUCLEOTIDE SEQUENCE</scope>
    <source>
        <strain evidence="1">MADBK_172401_WGS</strain>
        <tissue evidence="1">Digestive gland</tissue>
    </source>
</reference>
<evidence type="ECO:0008006" key="3">
    <source>
        <dbReference type="Google" id="ProtNLM"/>
    </source>
</evidence>
<organism evidence="1 2">
    <name type="scientific">Chionoecetes opilio</name>
    <name type="common">Atlantic snow crab</name>
    <name type="synonym">Cancer opilio</name>
    <dbReference type="NCBI Taxonomy" id="41210"/>
    <lineage>
        <taxon>Eukaryota</taxon>
        <taxon>Metazoa</taxon>
        <taxon>Ecdysozoa</taxon>
        <taxon>Arthropoda</taxon>
        <taxon>Crustacea</taxon>
        <taxon>Multicrustacea</taxon>
        <taxon>Malacostraca</taxon>
        <taxon>Eumalacostraca</taxon>
        <taxon>Eucarida</taxon>
        <taxon>Decapoda</taxon>
        <taxon>Pleocyemata</taxon>
        <taxon>Brachyura</taxon>
        <taxon>Eubrachyura</taxon>
        <taxon>Majoidea</taxon>
        <taxon>Majidae</taxon>
        <taxon>Chionoecetes</taxon>
    </lineage>
</organism>
<gene>
    <name evidence="1" type="ORF">GWK47_000332</name>
</gene>
<protein>
    <recommendedName>
        <fullName evidence="3">Tesmin/TSO1-like CXC domain-containing protein</fullName>
    </recommendedName>
</protein>
<accession>A0A8J4YJK3</accession>
<keyword evidence="2" id="KW-1185">Reference proteome</keyword>
<dbReference type="Proteomes" id="UP000770661">
    <property type="component" value="Unassembled WGS sequence"/>
</dbReference>
<dbReference type="PANTHER" id="PTHR46704">
    <property type="entry name" value="CXC DOMAIN-CONTAINING PROTEIN-RELATED"/>
    <property type="match status" value="1"/>
</dbReference>
<dbReference type="PANTHER" id="PTHR46704:SF9">
    <property type="entry name" value="BHLH DOMAIN-CONTAINING PROTEIN"/>
    <property type="match status" value="1"/>
</dbReference>
<sequence length="390" mass="42659">MGGLRTGTKSDLMPCLENLVPVKEDLSTPKVQVNILDGAAIINMLRPGTAKTFQGYATDVFVPYVTSQLQHFLRINDNKTELFSFLASNVADIDTNKHLITTQGTGVLCSNRQDVSALAPCTHEEADTRILLHLQDAVQQGYSKVSIRTVDTDVVVLAIASANRLNISELWIAFGAGKSFRFIAAHEIAKALGPDRCVALPMFYAFTGCDTVSCFGGRGKKTAWDTWTIYGDVTPAFCALGAMPDPRAIDEWMQPLERFVVLLYDRTSTEEGVNQARKQLFSKKGRTIDGLPPTQAALIQHTKRAVYQAGHCWAQMMTPAPELPSPSEWGWNKKPGGGWSITWTTLPEASEACRELLRCGCKNGCRGRCKCQKAALQCTALCQCGGQCSE</sequence>
<comment type="caution">
    <text evidence="1">The sequence shown here is derived from an EMBL/GenBank/DDBJ whole genome shotgun (WGS) entry which is preliminary data.</text>
</comment>
<proteinExistence type="predicted"/>
<dbReference type="AlphaFoldDB" id="A0A8J4YJK3"/>